<keyword evidence="5" id="KW-0418">Kinase</keyword>
<dbReference type="Gene3D" id="3.30.310.80">
    <property type="entry name" value="Kinase associated domain 1, KA1"/>
    <property type="match status" value="2"/>
</dbReference>
<evidence type="ECO:0000256" key="9">
    <source>
        <dbReference type="SAM" id="MobiDB-lite"/>
    </source>
</evidence>
<name>A0A4S4LSP3_9AGAM</name>
<organism evidence="11 12">
    <name type="scientific">Bondarzewia mesenterica</name>
    <dbReference type="NCBI Taxonomy" id="1095465"/>
    <lineage>
        <taxon>Eukaryota</taxon>
        <taxon>Fungi</taxon>
        <taxon>Dikarya</taxon>
        <taxon>Basidiomycota</taxon>
        <taxon>Agaricomycotina</taxon>
        <taxon>Agaricomycetes</taxon>
        <taxon>Russulales</taxon>
        <taxon>Bondarzewiaceae</taxon>
        <taxon>Bondarzewia</taxon>
    </lineage>
</organism>
<accession>A0A4S4LSP3</accession>
<dbReference type="PROSITE" id="PS50032">
    <property type="entry name" value="KA1"/>
    <property type="match status" value="1"/>
</dbReference>
<feature type="region of interest" description="Disordered" evidence="9">
    <location>
        <begin position="147"/>
        <end position="301"/>
    </location>
</feature>
<sequence>MDPQARSARHERRSSTGGALLSGQGGTIGRHRRPSTGNSTYNGRPLIDKRFGRTDEEEGPEEEEDHEHEQGHQQVNGHDAGDREDERNAADKDFKPLFLKGLFSVATTSTKQPSAIKADIRRVLDRMQVQYRETKTGFECIHMPSIDISSVHESQPASAPTPRTGRHRKQGSGGSHDSGAKSVVRKASKLSFGMNRKEKDKERETGTVKEKELPQRPSGGAMFNATPSSGSSSFFNVSSTTHTVTADERRQQANETSSTHHPEEPPRSPSPAKGKTLPPIPRDVAATPQPGRASPAPFPTGEVDRDVFESIGQNTLSVRFEINVIKVPWLPLHGIQFRRASGDGWQYQMLARRVLTELKL</sequence>
<dbReference type="Pfam" id="PF02149">
    <property type="entry name" value="KA1"/>
    <property type="match status" value="1"/>
</dbReference>
<proteinExistence type="predicted"/>
<dbReference type="InterPro" id="IPR028375">
    <property type="entry name" value="KA1/Ssp2_C"/>
</dbReference>
<evidence type="ECO:0000256" key="6">
    <source>
        <dbReference type="ARBA" id="ARBA00022840"/>
    </source>
</evidence>
<keyword evidence="3" id="KW-0808">Transferase</keyword>
<evidence type="ECO:0000256" key="4">
    <source>
        <dbReference type="ARBA" id="ARBA00022741"/>
    </source>
</evidence>
<keyword evidence="4" id="KW-0547">Nucleotide-binding</keyword>
<feature type="compositionally biased region" description="Polar residues" evidence="9">
    <location>
        <begin position="147"/>
        <end position="158"/>
    </location>
</feature>
<dbReference type="SUPFAM" id="SSF103243">
    <property type="entry name" value="KA1-like"/>
    <property type="match status" value="1"/>
</dbReference>
<evidence type="ECO:0000256" key="8">
    <source>
        <dbReference type="ARBA" id="ARBA00048679"/>
    </source>
</evidence>
<evidence type="ECO:0000259" key="10">
    <source>
        <dbReference type="PROSITE" id="PS50032"/>
    </source>
</evidence>
<dbReference type="OrthoDB" id="193931at2759"/>
<protein>
    <recommendedName>
        <fullName evidence="1">non-specific serine/threonine protein kinase</fullName>
        <ecNumber evidence="1">2.7.11.1</ecNumber>
    </recommendedName>
</protein>
<feature type="compositionally biased region" description="Low complexity" evidence="9">
    <location>
        <begin position="226"/>
        <end position="244"/>
    </location>
</feature>
<dbReference type="InterPro" id="IPR001772">
    <property type="entry name" value="KA1_dom"/>
</dbReference>
<evidence type="ECO:0000313" key="12">
    <source>
        <dbReference type="Proteomes" id="UP000310158"/>
    </source>
</evidence>
<feature type="compositionally biased region" description="Acidic residues" evidence="9">
    <location>
        <begin position="55"/>
        <end position="66"/>
    </location>
</feature>
<keyword evidence="12" id="KW-1185">Reference proteome</keyword>
<evidence type="ECO:0000313" key="11">
    <source>
        <dbReference type="EMBL" id="THH15419.1"/>
    </source>
</evidence>
<evidence type="ECO:0000256" key="1">
    <source>
        <dbReference type="ARBA" id="ARBA00012513"/>
    </source>
</evidence>
<evidence type="ECO:0000256" key="3">
    <source>
        <dbReference type="ARBA" id="ARBA00022679"/>
    </source>
</evidence>
<evidence type="ECO:0000256" key="5">
    <source>
        <dbReference type="ARBA" id="ARBA00022777"/>
    </source>
</evidence>
<dbReference type="GO" id="GO:0004674">
    <property type="term" value="F:protein serine/threonine kinase activity"/>
    <property type="evidence" value="ECO:0007669"/>
    <property type="project" value="UniProtKB-KW"/>
</dbReference>
<comment type="catalytic activity">
    <reaction evidence="8">
        <text>L-seryl-[protein] + ATP = O-phospho-L-seryl-[protein] + ADP + H(+)</text>
        <dbReference type="Rhea" id="RHEA:17989"/>
        <dbReference type="Rhea" id="RHEA-COMP:9863"/>
        <dbReference type="Rhea" id="RHEA-COMP:11604"/>
        <dbReference type="ChEBI" id="CHEBI:15378"/>
        <dbReference type="ChEBI" id="CHEBI:29999"/>
        <dbReference type="ChEBI" id="CHEBI:30616"/>
        <dbReference type="ChEBI" id="CHEBI:83421"/>
        <dbReference type="ChEBI" id="CHEBI:456216"/>
        <dbReference type="EC" id="2.7.11.1"/>
    </reaction>
</comment>
<comment type="catalytic activity">
    <reaction evidence="7">
        <text>L-threonyl-[protein] + ATP = O-phospho-L-threonyl-[protein] + ADP + H(+)</text>
        <dbReference type="Rhea" id="RHEA:46608"/>
        <dbReference type="Rhea" id="RHEA-COMP:11060"/>
        <dbReference type="Rhea" id="RHEA-COMP:11605"/>
        <dbReference type="ChEBI" id="CHEBI:15378"/>
        <dbReference type="ChEBI" id="CHEBI:30013"/>
        <dbReference type="ChEBI" id="CHEBI:30616"/>
        <dbReference type="ChEBI" id="CHEBI:61977"/>
        <dbReference type="ChEBI" id="CHEBI:456216"/>
        <dbReference type="EC" id="2.7.11.1"/>
    </reaction>
</comment>
<feature type="compositionally biased region" description="Basic and acidic residues" evidence="9">
    <location>
        <begin position="79"/>
        <end position="92"/>
    </location>
</feature>
<feature type="compositionally biased region" description="Basic and acidic residues" evidence="9">
    <location>
        <begin position="245"/>
        <end position="266"/>
    </location>
</feature>
<dbReference type="AlphaFoldDB" id="A0A4S4LSP3"/>
<dbReference type="EC" id="2.7.11.1" evidence="1"/>
<reference evidence="11 12" key="1">
    <citation type="submission" date="2019-02" db="EMBL/GenBank/DDBJ databases">
        <title>Genome sequencing of the rare red list fungi Bondarzewia mesenterica.</title>
        <authorList>
            <person name="Buettner E."/>
            <person name="Kellner H."/>
        </authorList>
    </citation>
    <scope>NUCLEOTIDE SEQUENCE [LARGE SCALE GENOMIC DNA]</scope>
    <source>
        <strain evidence="11 12">DSM 108281</strain>
    </source>
</reference>
<evidence type="ECO:0000256" key="7">
    <source>
        <dbReference type="ARBA" id="ARBA00047899"/>
    </source>
</evidence>
<dbReference type="EMBL" id="SGPL01000211">
    <property type="protein sequence ID" value="THH15419.1"/>
    <property type="molecule type" value="Genomic_DNA"/>
</dbReference>
<comment type="caution">
    <text evidence="11">The sequence shown here is derived from an EMBL/GenBank/DDBJ whole genome shotgun (WGS) entry which is preliminary data.</text>
</comment>
<gene>
    <name evidence="11" type="ORF">EW146_g5047</name>
</gene>
<feature type="compositionally biased region" description="Basic and acidic residues" evidence="9">
    <location>
        <begin position="195"/>
        <end position="214"/>
    </location>
</feature>
<dbReference type="GO" id="GO:0005524">
    <property type="term" value="F:ATP binding"/>
    <property type="evidence" value="ECO:0007669"/>
    <property type="project" value="UniProtKB-KW"/>
</dbReference>
<evidence type="ECO:0000256" key="2">
    <source>
        <dbReference type="ARBA" id="ARBA00022527"/>
    </source>
</evidence>
<dbReference type="Proteomes" id="UP000310158">
    <property type="component" value="Unassembled WGS sequence"/>
</dbReference>
<feature type="region of interest" description="Disordered" evidence="9">
    <location>
        <begin position="1"/>
        <end position="92"/>
    </location>
</feature>
<keyword evidence="2" id="KW-0723">Serine/threonine-protein kinase</keyword>
<feature type="domain" description="KA1" evidence="10">
    <location>
        <begin position="311"/>
        <end position="360"/>
    </location>
</feature>
<keyword evidence="6" id="KW-0067">ATP-binding</keyword>